<dbReference type="GO" id="GO:0033194">
    <property type="term" value="P:response to hydroperoxide"/>
    <property type="evidence" value="ECO:0007669"/>
    <property type="project" value="TreeGrafter"/>
</dbReference>
<feature type="region of interest" description="Disordered" evidence="1">
    <location>
        <begin position="325"/>
        <end position="357"/>
    </location>
</feature>
<proteinExistence type="inferred from homology"/>
<dbReference type="InterPro" id="IPR005583">
    <property type="entry name" value="YaaA"/>
</dbReference>
<organism evidence="2">
    <name type="scientific">Chaetoceros debilis</name>
    <dbReference type="NCBI Taxonomy" id="122233"/>
    <lineage>
        <taxon>Eukaryota</taxon>
        <taxon>Sar</taxon>
        <taxon>Stramenopiles</taxon>
        <taxon>Ochrophyta</taxon>
        <taxon>Bacillariophyta</taxon>
        <taxon>Coscinodiscophyceae</taxon>
        <taxon>Chaetocerotophycidae</taxon>
        <taxon>Chaetocerotales</taxon>
        <taxon>Chaetocerotaceae</taxon>
        <taxon>Chaetoceros</taxon>
    </lineage>
</organism>
<dbReference type="PANTHER" id="PTHR30283">
    <property type="entry name" value="PEROXIDE STRESS RESPONSE PROTEIN YAAA"/>
    <property type="match status" value="1"/>
</dbReference>
<reference evidence="2" key="1">
    <citation type="submission" date="2021-01" db="EMBL/GenBank/DDBJ databases">
        <authorList>
            <person name="Corre E."/>
            <person name="Pelletier E."/>
            <person name="Niang G."/>
            <person name="Scheremetjew M."/>
            <person name="Finn R."/>
            <person name="Kale V."/>
            <person name="Holt S."/>
            <person name="Cochrane G."/>
            <person name="Meng A."/>
            <person name="Brown T."/>
            <person name="Cohen L."/>
        </authorList>
    </citation>
    <scope>NUCLEOTIDE SEQUENCE</scope>
    <source>
        <strain evidence="2">MM31A-1</strain>
    </source>
</reference>
<gene>
    <name evidence="2" type="ORF">CDEB00056_LOCUS3128</name>
</gene>
<sequence>MKYRFAKILVKKVLPLLALFSIPRLLPAAAITMSTSTALKANRGIMMILSPAKTLDLNKFVGIPENALKLTYPSCDTEKTKLLAGILKSKSQKELKTLLKISDKIATKVKEYFDEYKLDVHDRMECDSVKPAVFTFDGPAYKGIQASSCDETTMHYMQSNLRIIDPFYGALRPLDLIQPYRLEMATKAIIQDLEVLETDKIKNLSSFWSTSVTQNIIDEFSRMRKEEDKRILVNLASDEYSAAIDLDMIKDSSCQFIKISFQQEGRVISVHAKKARGLMVRYISENQLEDQEDMKYFNLEGYAYIEERSDKNTYVFDRAKNYKDAEKERTSKRKTTNNISKDGTAIGSIRTTKRRTR</sequence>
<protein>
    <submittedName>
        <fullName evidence="2">Uncharacterized protein</fullName>
    </submittedName>
</protein>
<dbReference type="Pfam" id="PF03883">
    <property type="entry name" value="H2O2_YaaD"/>
    <property type="match status" value="1"/>
</dbReference>
<name>A0A7S3PX88_9STRA</name>
<accession>A0A7S3PX88</accession>
<evidence type="ECO:0000313" key="2">
    <source>
        <dbReference type="EMBL" id="CAE0458287.1"/>
    </source>
</evidence>
<dbReference type="HAMAP" id="MF_00652">
    <property type="entry name" value="UPF0246"/>
    <property type="match status" value="1"/>
</dbReference>
<dbReference type="EMBL" id="HBIO01004553">
    <property type="protein sequence ID" value="CAE0458287.1"/>
    <property type="molecule type" value="Transcribed_RNA"/>
</dbReference>
<dbReference type="AlphaFoldDB" id="A0A7S3PX88"/>
<dbReference type="PANTHER" id="PTHR30283:SF4">
    <property type="entry name" value="PEROXIDE STRESS RESISTANCE PROTEIN YAAA"/>
    <property type="match status" value="1"/>
</dbReference>
<evidence type="ECO:0000256" key="1">
    <source>
        <dbReference type="SAM" id="MobiDB-lite"/>
    </source>
</evidence>
<dbReference type="GO" id="GO:0005829">
    <property type="term" value="C:cytosol"/>
    <property type="evidence" value="ECO:0007669"/>
    <property type="project" value="TreeGrafter"/>
</dbReference>